<evidence type="ECO:0000259" key="1">
    <source>
        <dbReference type="Pfam" id="PF05239"/>
    </source>
</evidence>
<dbReference type="NCBIfam" id="TIGR02888">
    <property type="entry name" value="spore_YlmC_YmxH"/>
    <property type="match status" value="1"/>
</dbReference>
<organism evidence="2 3">
    <name type="scientific">Candidatus Eisenbergiella merdipullorum</name>
    <dbReference type="NCBI Taxonomy" id="2838553"/>
    <lineage>
        <taxon>Bacteria</taxon>
        <taxon>Bacillati</taxon>
        <taxon>Bacillota</taxon>
        <taxon>Clostridia</taxon>
        <taxon>Lachnospirales</taxon>
        <taxon>Lachnospiraceae</taxon>
        <taxon>Eisenbergiella</taxon>
    </lineage>
</organism>
<evidence type="ECO:0000313" key="2">
    <source>
        <dbReference type="EMBL" id="HJA92974.1"/>
    </source>
</evidence>
<dbReference type="Pfam" id="PF05239">
    <property type="entry name" value="PRC"/>
    <property type="match status" value="1"/>
</dbReference>
<protein>
    <submittedName>
        <fullName evidence="2">YlmC/YmxH family sporulation protein</fullName>
    </submittedName>
</protein>
<comment type="caution">
    <text evidence="2">The sequence shown here is derived from an EMBL/GenBank/DDBJ whole genome shotgun (WGS) entry which is preliminary data.</text>
</comment>
<dbReference type="AlphaFoldDB" id="A0A9D2I795"/>
<dbReference type="PANTHER" id="PTHR40061">
    <property type="entry name" value="SPORULATION PROTEIN YLMC-RELATED"/>
    <property type="match status" value="1"/>
</dbReference>
<reference evidence="2" key="2">
    <citation type="submission" date="2021-04" db="EMBL/GenBank/DDBJ databases">
        <authorList>
            <person name="Gilroy R."/>
        </authorList>
    </citation>
    <scope>NUCLEOTIDE SEQUENCE</scope>
    <source>
        <strain evidence="2">CHK179-7159</strain>
    </source>
</reference>
<dbReference type="Gene3D" id="2.30.30.240">
    <property type="entry name" value="PRC-barrel domain"/>
    <property type="match status" value="1"/>
</dbReference>
<dbReference type="EMBL" id="DWYY01000080">
    <property type="protein sequence ID" value="HJA92974.1"/>
    <property type="molecule type" value="Genomic_DNA"/>
</dbReference>
<dbReference type="SUPFAM" id="SSF50346">
    <property type="entry name" value="PRC-barrel domain"/>
    <property type="match status" value="1"/>
</dbReference>
<accession>A0A9D2I795</accession>
<reference evidence="2" key="1">
    <citation type="journal article" date="2021" name="PeerJ">
        <title>Extensive microbial diversity within the chicken gut microbiome revealed by metagenomics and culture.</title>
        <authorList>
            <person name="Gilroy R."/>
            <person name="Ravi A."/>
            <person name="Getino M."/>
            <person name="Pursley I."/>
            <person name="Horton D.L."/>
            <person name="Alikhan N.F."/>
            <person name="Baker D."/>
            <person name="Gharbi K."/>
            <person name="Hall N."/>
            <person name="Watson M."/>
            <person name="Adriaenssens E.M."/>
            <person name="Foster-Nyarko E."/>
            <person name="Jarju S."/>
            <person name="Secka A."/>
            <person name="Antonio M."/>
            <person name="Oren A."/>
            <person name="Chaudhuri R.R."/>
            <person name="La Ragione R."/>
            <person name="Hildebrand F."/>
            <person name="Pallen M.J."/>
        </authorList>
    </citation>
    <scope>NUCLEOTIDE SEQUENCE</scope>
    <source>
        <strain evidence="2">CHK179-7159</strain>
    </source>
</reference>
<evidence type="ECO:0000313" key="3">
    <source>
        <dbReference type="Proteomes" id="UP000886858"/>
    </source>
</evidence>
<gene>
    <name evidence="2" type="ORF">H9717_07630</name>
</gene>
<proteinExistence type="predicted"/>
<name>A0A9D2I795_9FIRM</name>
<dbReference type="InterPro" id="IPR014238">
    <property type="entry name" value="Spore_YlmC/YmxH"/>
</dbReference>
<feature type="domain" description="PRC-barrel" evidence="1">
    <location>
        <begin position="3"/>
        <end position="76"/>
    </location>
</feature>
<dbReference type="PANTHER" id="PTHR40061:SF1">
    <property type="entry name" value="SPORULATION PROTEIN YLMC-RELATED"/>
    <property type="match status" value="1"/>
</dbReference>
<dbReference type="InterPro" id="IPR027275">
    <property type="entry name" value="PRC-brl_dom"/>
</dbReference>
<dbReference type="Proteomes" id="UP000886858">
    <property type="component" value="Unassembled WGS sequence"/>
</dbReference>
<sequence>MLFSELKCKDVINLRDCRKLGHIEDFEFDECTGCICKVIVPEGTKWKSLFGCDDGREICYKDIKRIGPDLIIVDLPEC</sequence>
<dbReference type="InterPro" id="IPR011033">
    <property type="entry name" value="PRC_barrel-like_sf"/>
</dbReference>